<dbReference type="RefSeq" id="WP_244167664.1">
    <property type="nucleotide sequence ID" value="NZ_FMCS01000003.1"/>
</dbReference>
<dbReference type="EMBL" id="FMCS01000003">
    <property type="protein sequence ID" value="SCE92680.1"/>
    <property type="molecule type" value="Genomic_DNA"/>
</dbReference>
<evidence type="ECO:0000313" key="1">
    <source>
        <dbReference type="EMBL" id="SCE92680.1"/>
    </source>
</evidence>
<keyword evidence="2" id="KW-1185">Reference proteome</keyword>
<accession>A0A1C4W901</accession>
<reference evidence="2" key="1">
    <citation type="submission" date="2016-06" db="EMBL/GenBank/DDBJ databases">
        <authorList>
            <person name="Varghese N."/>
            <person name="Submissions Spin"/>
        </authorList>
    </citation>
    <scope>NUCLEOTIDE SEQUENCE [LARGE SCALE GENOMIC DNA]</scope>
    <source>
        <strain evidence="2">DSM 45246</strain>
    </source>
</reference>
<protein>
    <submittedName>
        <fullName evidence="1">Uncharacterized protein</fullName>
    </submittedName>
</protein>
<proteinExistence type="predicted"/>
<dbReference type="AlphaFoldDB" id="A0A1C4W901"/>
<organism evidence="1 2">
    <name type="scientific">Micromonospora chaiyaphumensis</name>
    <dbReference type="NCBI Taxonomy" id="307119"/>
    <lineage>
        <taxon>Bacteria</taxon>
        <taxon>Bacillati</taxon>
        <taxon>Actinomycetota</taxon>
        <taxon>Actinomycetes</taxon>
        <taxon>Micromonosporales</taxon>
        <taxon>Micromonosporaceae</taxon>
        <taxon>Micromonospora</taxon>
    </lineage>
</organism>
<evidence type="ECO:0000313" key="2">
    <source>
        <dbReference type="Proteomes" id="UP000199629"/>
    </source>
</evidence>
<gene>
    <name evidence="1" type="ORF">GA0070214_103346</name>
</gene>
<name>A0A1C4W901_9ACTN</name>
<sequence length="171" mass="17952">MSSHCYVGVTEPHRPRLAHARFVLCGGHPSAVLPTLAAIWARHAHYNTRALVTAILASDWEYLDQDITAAAHSAFTGKHPVPGVGMALASICAGGTVDAPESVTVFPLSHARHLDVEWIYLLDPDSATVAMHADDGSLVARYPLSGCLPRPAAANRCMAELGGTAAAGAPR</sequence>
<dbReference type="Proteomes" id="UP000199629">
    <property type="component" value="Unassembled WGS sequence"/>
</dbReference>